<protein>
    <submittedName>
        <fullName evidence="1">Uncharacterized protein</fullName>
    </submittedName>
</protein>
<reference evidence="1" key="1">
    <citation type="journal article" date="2012" name="Science">
        <title>Fermentation, hydrogen, and sulfur metabolism in multiple uncultivated bacterial phyla.</title>
        <authorList>
            <person name="Wrighton K.C."/>
            <person name="Thomas B.C."/>
            <person name="Sharon I."/>
            <person name="Miller C.S."/>
            <person name="Castelle C.J."/>
            <person name="VerBerkmoes N.C."/>
            <person name="Wilkins M.J."/>
            <person name="Hettich R.L."/>
            <person name="Lipton M.S."/>
            <person name="Williams K.H."/>
            <person name="Long P.E."/>
            <person name="Banfield J.F."/>
        </authorList>
    </citation>
    <scope>NUCLEOTIDE SEQUENCE [LARGE SCALE GENOMIC DNA]</scope>
</reference>
<organism evidence="1">
    <name type="scientific">uncultured bacterium</name>
    <name type="common">gcode 4</name>
    <dbReference type="NCBI Taxonomy" id="1234023"/>
    <lineage>
        <taxon>Bacteria</taxon>
        <taxon>environmental samples</taxon>
    </lineage>
</organism>
<accession>K2FGH4</accession>
<comment type="caution">
    <text evidence="1">The sequence shown here is derived from an EMBL/GenBank/DDBJ whole genome shotgun (WGS) entry which is preliminary data.</text>
</comment>
<evidence type="ECO:0000313" key="1">
    <source>
        <dbReference type="EMBL" id="EKE30241.1"/>
    </source>
</evidence>
<proteinExistence type="predicted"/>
<dbReference type="AlphaFoldDB" id="K2FGH4"/>
<name>K2FGH4_9BACT</name>
<sequence>MEKWRLLWPEQGDDSILNKAKNCIIFKFMLNLIRTKIKLI</sequence>
<dbReference type="EMBL" id="AMFJ01000018">
    <property type="protein sequence ID" value="EKE30241.1"/>
    <property type="molecule type" value="Genomic_DNA"/>
</dbReference>
<gene>
    <name evidence="1" type="ORF">ACD_2C00018G0004</name>
</gene>